<feature type="region of interest" description="Disordered" evidence="1">
    <location>
        <begin position="163"/>
        <end position="248"/>
    </location>
</feature>
<accession>A0AAN5DCU7</accession>
<dbReference type="EMBL" id="BTRK01000006">
    <property type="protein sequence ID" value="GMR60686.1"/>
    <property type="molecule type" value="Genomic_DNA"/>
</dbReference>
<feature type="compositionally biased region" description="Low complexity" evidence="1">
    <location>
        <begin position="235"/>
        <end position="248"/>
    </location>
</feature>
<comment type="caution">
    <text evidence="2">The sequence shown here is derived from an EMBL/GenBank/DDBJ whole genome shotgun (WGS) entry which is preliminary data.</text>
</comment>
<name>A0AAN5DCU7_9BILA</name>
<gene>
    <name evidence="2" type="ORF">PMAYCL1PPCAC_30881</name>
</gene>
<evidence type="ECO:0000313" key="2">
    <source>
        <dbReference type="EMBL" id="GMR60686.1"/>
    </source>
</evidence>
<feature type="compositionally biased region" description="Gly residues" evidence="1">
    <location>
        <begin position="167"/>
        <end position="177"/>
    </location>
</feature>
<evidence type="ECO:0000313" key="3">
    <source>
        <dbReference type="Proteomes" id="UP001328107"/>
    </source>
</evidence>
<organism evidence="2 3">
    <name type="scientific">Pristionchus mayeri</name>
    <dbReference type="NCBI Taxonomy" id="1317129"/>
    <lineage>
        <taxon>Eukaryota</taxon>
        <taxon>Metazoa</taxon>
        <taxon>Ecdysozoa</taxon>
        <taxon>Nematoda</taxon>
        <taxon>Chromadorea</taxon>
        <taxon>Rhabditida</taxon>
        <taxon>Rhabditina</taxon>
        <taxon>Diplogasteromorpha</taxon>
        <taxon>Diplogasteroidea</taxon>
        <taxon>Neodiplogasteridae</taxon>
        <taxon>Pristionchus</taxon>
    </lineage>
</organism>
<feature type="non-terminal residue" evidence="2">
    <location>
        <position position="248"/>
    </location>
</feature>
<sequence length="248" mass="25138">NSLHLFLCPFSLVVIRSSICMASLYQILPLLFVFPSSVFAQFGRFGPGGWRGRGGPPPWMMGGGPGPGPFGGRGIPPPGFGHGHDMDYGGGFPGGGGEFGDYGGGMGPMGGGGPGPGGGGILGTLIRAGVSTMAANANRQNQQNAAQREENSFARLLQNKFDENGIKQGGTGSGGLIGQTSSRPSESFFPSSSSSFGSTSSFGSPSSSGSSSLSRDPSSSKTPSSFATEGEMAAFSHSPSFNSKSSFR</sequence>
<dbReference type="Proteomes" id="UP001328107">
    <property type="component" value="Unassembled WGS sequence"/>
</dbReference>
<dbReference type="AlphaFoldDB" id="A0AAN5DCU7"/>
<feature type="compositionally biased region" description="Low complexity" evidence="1">
    <location>
        <begin position="178"/>
        <end position="226"/>
    </location>
</feature>
<protein>
    <submittedName>
        <fullName evidence="2">Uncharacterized protein</fullName>
    </submittedName>
</protein>
<reference evidence="3" key="1">
    <citation type="submission" date="2022-10" db="EMBL/GenBank/DDBJ databases">
        <title>Genome assembly of Pristionchus species.</title>
        <authorList>
            <person name="Yoshida K."/>
            <person name="Sommer R.J."/>
        </authorList>
    </citation>
    <scope>NUCLEOTIDE SEQUENCE [LARGE SCALE GENOMIC DNA]</scope>
    <source>
        <strain evidence="3">RS5460</strain>
    </source>
</reference>
<keyword evidence="3" id="KW-1185">Reference proteome</keyword>
<evidence type="ECO:0000256" key="1">
    <source>
        <dbReference type="SAM" id="MobiDB-lite"/>
    </source>
</evidence>
<proteinExistence type="predicted"/>
<feature type="non-terminal residue" evidence="2">
    <location>
        <position position="1"/>
    </location>
</feature>